<dbReference type="Gene3D" id="2.30.330.10">
    <property type="entry name" value="SpoA-like"/>
    <property type="match status" value="1"/>
</dbReference>
<dbReference type="OrthoDB" id="9148477at2"/>
<sequence length="355" mass="37142">MTDASPISLEGKLPRYSEALARLTRALALRHSTYPAAAHGLGLRGIEPRAFERPLTLTFDSAHGDVLIVLDAAEHSALLSIALDSEPKRASALAGMWLADCLARFDTGEGGAPSVQSISLGAHAADVRGLHLALDAGGMTTKLAVGELPAALAADYERAWARPPVHVPLDTVNDIVVPGAIRLRSRLCSPATLASLRRHDVLLGWQPGLPFVEGDTIEHASLRLGAPRGRQLRAGVRVGTHTVTLETPVTLATAAQPGDFDPLAGGSSDPATEPLVPVSSIDLPVHVELLSVNLSVAQIASLQPGYVLDLPLPLADSAVRLVSYGQTLAFGTLVAVGENLGVQIHRMAAGDERQS</sequence>
<dbReference type="SUPFAM" id="SSF101801">
    <property type="entry name" value="Surface presentation of antigens (SPOA)"/>
    <property type="match status" value="1"/>
</dbReference>
<name>A0A3D8K5E3_9BURK</name>
<protein>
    <recommendedName>
        <fullName evidence="1">Flagellar motor switch protein FliN-like C-terminal domain-containing protein</fullName>
    </recommendedName>
</protein>
<evidence type="ECO:0000259" key="1">
    <source>
        <dbReference type="Pfam" id="PF01052"/>
    </source>
</evidence>
<dbReference type="Pfam" id="PF01052">
    <property type="entry name" value="FliMN_C"/>
    <property type="match status" value="1"/>
</dbReference>
<evidence type="ECO:0000313" key="2">
    <source>
        <dbReference type="EMBL" id="RDV00440.1"/>
    </source>
</evidence>
<keyword evidence="3" id="KW-1185">Reference proteome</keyword>
<feature type="domain" description="Flagellar motor switch protein FliN-like C-terminal" evidence="1">
    <location>
        <begin position="278"/>
        <end position="347"/>
    </location>
</feature>
<dbReference type="InterPro" id="IPR001543">
    <property type="entry name" value="FliN-like_C"/>
</dbReference>
<comment type="caution">
    <text evidence="2">The sequence shown here is derived from an EMBL/GenBank/DDBJ whole genome shotgun (WGS) entry which is preliminary data.</text>
</comment>
<reference evidence="2 3" key="1">
    <citation type="submission" date="2018-08" db="EMBL/GenBank/DDBJ databases">
        <title>Paraburkholderia sp. DHOM06 isolated from forest soil.</title>
        <authorList>
            <person name="Gao Z.-H."/>
            <person name="Qiu L.-H."/>
        </authorList>
    </citation>
    <scope>NUCLEOTIDE SEQUENCE [LARGE SCALE GENOMIC DNA]</scope>
    <source>
        <strain evidence="2 3">DHOM06</strain>
    </source>
</reference>
<dbReference type="EMBL" id="QRGA01000001">
    <property type="protein sequence ID" value="RDV00440.1"/>
    <property type="molecule type" value="Genomic_DNA"/>
</dbReference>
<proteinExistence type="predicted"/>
<organism evidence="2 3">
    <name type="scientific">Trinickia dinghuensis</name>
    <dbReference type="NCBI Taxonomy" id="2291023"/>
    <lineage>
        <taxon>Bacteria</taxon>
        <taxon>Pseudomonadati</taxon>
        <taxon>Pseudomonadota</taxon>
        <taxon>Betaproteobacteria</taxon>
        <taxon>Burkholderiales</taxon>
        <taxon>Burkholderiaceae</taxon>
        <taxon>Trinickia</taxon>
    </lineage>
</organism>
<dbReference type="Proteomes" id="UP000256838">
    <property type="component" value="Unassembled WGS sequence"/>
</dbReference>
<dbReference type="RefSeq" id="WP_115531711.1">
    <property type="nucleotide sequence ID" value="NZ_QRGA01000001.1"/>
</dbReference>
<accession>A0A3D8K5E3</accession>
<dbReference type="InterPro" id="IPR036429">
    <property type="entry name" value="SpoA-like_sf"/>
</dbReference>
<dbReference type="AlphaFoldDB" id="A0A3D8K5E3"/>
<evidence type="ECO:0000313" key="3">
    <source>
        <dbReference type="Proteomes" id="UP000256838"/>
    </source>
</evidence>
<gene>
    <name evidence="2" type="ORF">DWV00_01220</name>
</gene>